<evidence type="ECO:0000313" key="7">
    <source>
        <dbReference type="Proteomes" id="UP000816034"/>
    </source>
</evidence>
<keyword evidence="2" id="KW-0378">Hydrolase</keyword>
<dbReference type="Gene3D" id="2.60.40.1180">
    <property type="entry name" value="Golgi alpha-mannosidase II"/>
    <property type="match status" value="2"/>
</dbReference>
<dbReference type="CDD" id="cd06604">
    <property type="entry name" value="GH31_glucosidase_II_MalA"/>
    <property type="match status" value="1"/>
</dbReference>
<dbReference type="SUPFAM" id="SSF74650">
    <property type="entry name" value="Galactose mutarotase-like"/>
    <property type="match status" value="1"/>
</dbReference>
<dbReference type="Proteomes" id="UP000816034">
    <property type="component" value="Unassembled WGS sequence"/>
</dbReference>
<reference evidence="6 7" key="1">
    <citation type="journal article" date="2018" name="BMC Genomics">
        <title>The genome of Naegleria lovaniensis, the basis for a comparative approach to unravel pathogenicity factors of the human pathogenic amoeba N. fowleri.</title>
        <authorList>
            <person name="Liechti N."/>
            <person name="Schurch N."/>
            <person name="Bruggmann R."/>
            <person name="Wittwer M."/>
        </authorList>
    </citation>
    <scope>NUCLEOTIDE SEQUENCE [LARGE SCALE GENOMIC DNA]</scope>
    <source>
        <strain evidence="6 7">ATCC 30569</strain>
    </source>
</reference>
<proteinExistence type="inferred from homology"/>
<dbReference type="AlphaFoldDB" id="A0AA88G7H7"/>
<keyword evidence="2" id="KW-0326">Glycosidase</keyword>
<dbReference type="InterPro" id="IPR025887">
    <property type="entry name" value="Glyco_hydro_31_N_dom"/>
</dbReference>
<gene>
    <name evidence="6" type="ORF">C9374_012829</name>
</gene>
<evidence type="ECO:0000259" key="4">
    <source>
        <dbReference type="Pfam" id="PF13802"/>
    </source>
</evidence>
<dbReference type="PANTHER" id="PTHR22762:SF120">
    <property type="entry name" value="HETEROGLYCAN GLUCOSIDASE 1"/>
    <property type="match status" value="1"/>
</dbReference>
<evidence type="ECO:0008006" key="8">
    <source>
        <dbReference type="Google" id="ProtNLM"/>
    </source>
</evidence>
<evidence type="ECO:0000313" key="6">
    <source>
        <dbReference type="EMBL" id="KAG2373097.1"/>
    </source>
</evidence>
<dbReference type="PANTHER" id="PTHR22762">
    <property type="entry name" value="ALPHA-GLUCOSIDASE"/>
    <property type="match status" value="1"/>
</dbReference>
<dbReference type="GO" id="GO:0004553">
    <property type="term" value="F:hydrolase activity, hydrolyzing O-glycosyl compounds"/>
    <property type="evidence" value="ECO:0007669"/>
    <property type="project" value="InterPro"/>
</dbReference>
<feature type="domain" description="Glycoside hydrolase family 31 N-terminal" evidence="4">
    <location>
        <begin position="162"/>
        <end position="275"/>
    </location>
</feature>
<evidence type="ECO:0000259" key="5">
    <source>
        <dbReference type="Pfam" id="PF21365"/>
    </source>
</evidence>
<evidence type="ECO:0000256" key="2">
    <source>
        <dbReference type="RuleBase" id="RU361185"/>
    </source>
</evidence>
<protein>
    <recommendedName>
        <fullName evidence="8">Alpha-glucosidase</fullName>
    </recommendedName>
</protein>
<dbReference type="RefSeq" id="XP_044542271.1">
    <property type="nucleotide sequence ID" value="XM_044688639.1"/>
</dbReference>
<accession>A0AA88G7H7</accession>
<dbReference type="GO" id="GO:0030246">
    <property type="term" value="F:carbohydrate binding"/>
    <property type="evidence" value="ECO:0007669"/>
    <property type="project" value="InterPro"/>
</dbReference>
<name>A0AA88G7H7_NAELO</name>
<dbReference type="SUPFAM" id="SSF51011">
    <property type="entry name" value="Glycosyl hydrolase domain"/>
    <property type="match status" value="1"/>
</dbReference>
<dbReference type="CDD" id="cd14752">
    <property type="entry name" value="GH31_N"/>
    <property type="match status" value="1"/>
</dbReference>
<feature type="domain" description="Glycoside hydrolase family 31 TIM barrel" evidence="3">
    <location>
        <begin position="326"/>
        <end position="661"/>
    </location>
</feature>
<dbReference type="Gene3D" id="3.20.20.80">
    <property type="entry name" value="Glycosidases"/>
    <property type="match status" value="1"/>
</dbReference>
<dbReference type="InterPro" id="IPR013780">
    <property type="entry name" value="Glyco_hydro_b"/>
</dbReference>
<dbReference type="GeneID" id="68105283"/>
<keyword evidence="7" id="KW-1185">Reference proteome</keyword>
<dbReference type="Pfam" id="PF01055">
    <property type="entry name" value="Glyco_hydro_31_2nd"/>
    <property type="match status" value="1"/>
</dbReference>
<dbReference type="SUPFAM" id="SSF51445">
    <property type="entry name" value="(Trans)glycosidases"/>
    <property type="match status" value="1"/>
</dbReference>
<dbReference type="InterPro" id="IPR017853">
    <property type="entry name" value="GH"/>
</dbReference>
<sequence length="889" mass="101849">MASTPLTVSLSHDASRVVIISSSVLDQQSQQQPTQPLVQVSLLALSDFMWRLEVNDPDESHLTLDSFAIEKEQELVSSALTLELVPSSACVQGDEEKVEHCKWYWDVRVKGGHGKTFIRIIDHQGTQPSSQENSNSSVFSLDLIENKEDDGSVLVKSLTFSHKFVTHSIPIQNKDANSKYSGDYTFENQSLYETLMAFSPLNKEKVYGFGEKSGHLSKDGRKWLMWNYDHFGYSFNSDPLYQSTPFLMFCGPATNSSSSLNPAIFVDTVSRQEWDLTLFKPETEEKIVKNSIERYGTMSMYLFVGETPLSLIQQFSHKNFTGRTWLPPMYALGFQQCRWSYYPEAKVREISDGFIQHDIPCDVFYLDIDYMNQFECFTISKQHFPKPAALANHLLLDNRQRFVAIIDPGISKSQTEPEQYKVYAEGTQEHVWCQLKGETYVEQVWPFRCCFPDYFNERVRKWWGKYYQDLMDRGIHAFWNDMNEPAVFNDGTFKTFTLAVDHNVSLRNGTTLNILHRFVHNAYGQLMARASHEGLVQVKPNERPFLLTRSGYSGVQKYAWSWSGDNNSTFDDMKLSIAMLLNMSLVGQVMVGADVGGFVGDCNPELYARWIALGALCYPFFRSHSTKDTLEQNAWAFGEECEKACRMFIKLRYRLAPYLYTYIQYATNSNKEYVPLIRPLWLEFPHDSDCYNSEFENTQLFVGPSLLVAPILEKGATSRKVYLPPHPGGFYDFFNPSRHFEGGQVVEFTEITWDKSIVLVKAGSIIPMRAESKQSIYDTLTSPIQYHVFGSENTNSAVISDSSQNLLYLDDGFSNEYRNGKFGLYKLVLRNNEKSETNNGTEQHVTAELIEGEGYPFVLTQEQVNAQYFKPFPEVHDLKEENSTNCDCL</sequence>
<dbReference type="Pfam" id="PF13802">
    <property type="entry name" value="Gal_mutarotas_2"/>
    <property type="match status" value="1"/>
</dbReference>
<comment type="similarity">
    <text evidence="1 2">Belongs to the glycosyl hydrolase 31 family.</text>
</comment>
<dbReference type="Pfam" id="PF21365">
    <property type="entry name" value="Glyco_hydro_31_3rd"/>
    <property type="match status" value="1"/>
</dbReference>
<organism evidence="6 7">
    <name type="scientific">Naegleria lovaniensis</name>
    <name type="common">Amoeba</name>
    <dbReference type="NCBI Taxonomy" id="51637"/>
    <lineage>
        <taxon>Eukaryota</taxon>
        <taxon>Discoba</taxon>
        <taxon>Heterolobosea</taxon>
        <taxon>Tetramitia</taxon>
        <taxon>Eutetramitia</taxon>
        <taxon>Vahlkampfiidae</taxon>
        <taxon>Naegleria</taxon>
    </lineage>
</organism>
<dbReference type="Gene3D" id="2.60.40.1760">
    <property type="entry name" value="glycosyl hydrolase (family 31)"/>
    <property type="match status" value="1"/>
</dbReference>
<dbReference type="EMBL" id="PYSW02000060">
    <property type="protein sequence ID" value="KAG2373097.1"/>
    <property type="molecule type" value="Genomic_DNA"/>
</dbReference>
<comment type="caution">
    <text evidence="6">The sequence shown here is derived from an EMBL/GenBank/DDBJ whole genome shotgun (WGS) entry which is preliminary data.</text>
</comment>
<evidence type="ECO:0000259" key="3">
    <source>
        <dbReference type="Pfam" id="PF01055"/>
    </source>
</evidence>
<dbReference type="InterPro" id="IPR048395">
    <property type="entry name" value="Glyco_hydro_31_C"/>
</dbReference>
<feature type="domain" description="Glycosyl hydrolase family 31 C-terminal" evidence="5">
    <location>
        <begin position="674"/>
        <end position="766"/>
    </location>
</feature>
<evidence type="ECO:0000256" key="1">
    <source>
        <dbReference type="ARBA" id="ARBA00007806"/>
    </source>
</evidence>
<dbReference type="InterPro" id="IPR011013">
    <property type="entry name" value="Gal_mutarotase_sf_dom"/>
</dbReference>
<dbReference type="InterPro" id="IPR000322">
    <property type="entry name" value="Glyco_hydro_31_TIM"/>
</dbReference>
<dbReference type="GO" id="GO:0005975">
    <property type="term" value="P:carbohydrate metabolic process"/>
    <property type="evidence" value="ECO:0007669"/>
    <property type="project" value="InterPro"/>
</dbReference>